<evidence type="ECO:0000256" key="6">
    <source>
        <dbReference type="ARBA" id="ARBA00023128"/>
    </source>
</evidence>
<dbReference type="OrthoDB" id="8880065at2759"/>
<evidence type="ECO:0000256" key="2">
    <source>
        <dbReference type="ARBA" id="ARBA00008969"/>
    </source>
</evidence>
<keyword evidence="3 8" id="KW-0812">Transmembrane</keyword>
<dbReference type="Pfam" id="PF10265">
    <property type="entry name" value="Miga"/>
    <property type="match status" value="1"/>
</dbReference>
<dbReference type="InterPro" id="IPR019392">
    <property type="entry name" value="Miga"/>
</dbReference>
<dbReference type="GeneID" id="111242878"/>
<keyword evidence="6" id="KW-0496">Mitochondrion</keyword>
<evidence type="ECO:0008006" key="11">
    <source>
        <dbReference type="Google" id="ProtNLM"/>
    </source>
</evidence>
<comment type="subcellular location">
    <subcellularLocation>
        <location evidence="1">Mitochondrion outer membrane</location>
    </subcellularLocation>
</comment>
<feature type="transmembrane region" description="Helical" evidence="8">
    <location>
        <begin position="20"/>
        <end position="42"/>
    </location>
</feature>
<keyword evidence="4" id="KW-1000">Mitochondrion outer membrane</keyword>
<dbReference type="EnsemblMetazoa" id="XM_022787796">
    <property type="protein sequence ID" value="XP_022643531"/>
    <property type="gene ID" value="LOC111242878"/>
</dbReference>
<proteinExistence type="inferred from homology"/>
<dbReference type="CTD" id="31775"/>
<keyword evidence="7 8" id="KW-0472">Membrane</keyword>
<organism evidence="9 10">
    <name type="scientific">Varroa destructor</name>
    <name type="common">Honeybee mite</name>
    <dbReference type="NCBI Taxonomy" id="109461"/>
    <lineage>
        <taxon>Eukaryota</taxon>
        <taxon>Metazoa</taxon>
        <taxon>Ecdysozoa</taxon>
        <taxon>Arthropoda</taxon>
        <taxon>Chelicerata</taxon>
        <taxon>Arachnida</taxon>
        <taxon>Acari</taxon>
        <taxon>Parasitiformes</taxon>
        <taxon>Mesostigmata</taxon>
        <taxon>Gamasina</taxon>
        <taxon>Dermanyssoidea</taxon>
        <taxon>Varroidae</taxon>
        <taxon>Varroa</taxon>
    </lineage>
</organism>
<dbReference type="GO" id="GO:0008053">
    <property type="term" value="P:mitochondrial fusion"/>
    <property type="evidence" value="ECO:0007669"/>
    <property type="project" value="InterPro"/>
</dbReference>
<dbReference type="AlphaFoldDB" id="A0A7M7M8C8"/>
<comment type="similarity">
    <text evidence="2">Belongs to the mitoguardin family.</text>
</comment>
<evidence type="ECO:0000256" key="3">
    <source>
        <dbReference type="ARBA" id="ARBA00022692"/>
    </source>
</evidence>
<dbReference type="PANTHER" id="PTHR21508">
    <property type="entry name" value="MITOGUARDIN"/>
    <property type="match status" value="1"/>
</dbReference>
<dbReference type="KEGG" id="vde:111242878"/>
<evidence type="ECO:0000313" key="10">
    <source>
        <dbReference type="Proteomes" id="UP000594260"/>
    </source>
</evidence>
<reference evidence="9" key="1">
    <citation type="submission" date="2021-01" db="UniProtKB">
        <authorList>
            <consortium name="EnsemblMetazoa"/>
        </authorList>
    </citation>
    <scope>IDENTIFICATION</scope>
</reference>
<evidence type="ECO:0000313" key="9">
    <source>
        <dbReference type="EnsemblMetazoa" id="XP_022643531"/>
    </source>
</evidence>
<sequence length="522" mass="57923">MPVSIRTGSSIRLPFVPARVKFILLACGSAILVVGVTTRLWLRWRRGKDAHANGGPMSELRTKLYSFRGLNGDIPQLRSMPSPLCVRCRQSREADRVSTATLGSSGRGSAAGGFSGAGGGTGNLVESRTQELSPQQLGVMGMEALDTAIHYWDDSIGVFQSLPVGQAANHVMALPTNAEAEFVAQLQIVMKQAFKLRDNCAKLFLDNTSLLFQISDDNRSSIAGGYSRDYDRFDARTVTSFDDESFVSAEGDIANLRDFEEALNPDDLKLYQNALQMLKLDGVPARAIRTQLVGCQSDEEYLAKLHCVRLAFAHLTSQPAIREMYVDAGSQILAGLLVYAEKDPKFCLEAYAKLIEWVGQPTNRDVMEQELRARGVTALTIYDVVFDFLLIEAFDDLDDPPQSVVSVIQNRWLSAGFRETALSTAIWSVIKAKKSRVKVDNGFFTHFYGVAENLTPVLAWGFLGTNQDLKKTCLFFKQEVMNLMLELFDFRKVRYTSVEEMAEDVYGLSQLTVDRIAQRLGI</sequence>
<evidence type="ECO:0000256" key="5">
    <source>
        <dbReference type="ARBA" id="ARBA00022989"/>
    </source>
</evidence>
<dbReference type="RefSeq" id="XP_022643531.1">
    <property type="nucleotide sequence ID" value="XM_022787796.1"/>
</dbReference>
<protein>
    <recommendedName>
        <fullName evidence="11">Protein FAM73B</fullName>
    </recommendedName>
</protein>
<evidence type="ECO:0000256" key="8">
    <source>
        <dbReference type="SAM" id="Phobius"/>
    </source>
</evidence>
<dbReference type="FunCoup" id="A0A7M7M8C8">
    <property type="interactions" value="1361"/>
</dbReference>
<dbReference type="GO" id="GO:0005741">
    <property type="term" value="C:mitochondrial outer membrane"/>
    <property type="evidence" value="ECO:0007669"/>
    <property type="project" value="UniProtKB-SubCell"/>
</dbReference>
<keyword evidence="5 8" id="KW-1133">Transmembrane helix</keyword>
<keyword evidence="10" id="KW-1185">Reference proteome</keyword>
<evidence type="ECO:0000256" key="1">
    <source>
        <dbReference type="ARBA" id="ARBA00004294"/>
    </source>
</evidence>
<dbReference type="InParanoid" id="A0A7M7M8C8"/>
<dbReference type="OMA" id="WENTEAE"/>
<dbReference type="PANTHER" id="PTHR21508:SF5">
    <property type="entry name" value="MITOGUARDIN"/>
    <property type="match status" value="1"/>
</dbReference>
<evidence type="ECO:0000256" key="4">
    <source>
        <dbReference type="ARBA" id="ARBA00022787"/>
    </source>
</evidence>
<evidence type="ECO:0000256" key="7">
    <source>
        <dbReference type="ARBA" id="ARBA00023136"/>
    </source>
</evidence>
<name>A0A7M7M8C8_VARDE</name>
<dbReference type="Proteomes" id="UP000594260">
    <property type="component" value="Unplaced"/>
</dbReference>
<accession>A0A7M7M8C8</accession>